<dbReference type="CDD" id="cd22363">
    <property type="entry name" value="tRNA-intron_lyase_C"/>
    <property type="match status" value="1"/>
</dbReference>
<evidence type="ECO:0000259" key="8">
    <source>
        <dbReference type="Pfam" id="PF26577"/>
    </source>
</evidence>
<accession>A0A127ZDL7</accession>
<sequence>MSTIAATSTISHLTLTYPGRVQIHLHPSTSLPPHLSSVLSTPTSSCSRSDLPVALVWTVESLRLMRGFGVTGSYTGTLAQFPQQNVFLGLPVQLMPEEVVFLVRRGKAVVVDEARSYRSSGGEERGQVQRGVDEDRRSQQLQAWEERQMLRAKHSSSSSSSQPTEKDLDALPWHYTIPTLSSILPWYHPTTYTTLSTLHPTLYPYPSTHPELCSLALFEHLLSQRGMWCLNGLRFGGTFAAYPGDPLRYHSHYTAQLVMKGEKLGMGRLVANGRLGTAVKKTHLLCCVEEVADGLEEVEEGVRSGRFDVAKKGERDLTREGGEGEGGTVLASFNVFSLAWAGFGT</sequence>
<evidence type="ECO:0000256" key="6">
    <source>
        <dbReference type="SAM" id="MobiDB-lite"/>
    </source>
</evidence>
<keyword evidence="2 4" id="KW-0819">tRNA processing</keyword>
<dbReference type="GO" id="GO:0000214">
    <property type="term" value="C:tRNA-intron endonuclease complex"/>
    <property type="evidence" value="ECO:0007669"/>
    <property type="project" value="UniProtKB-UniRule"/>
</dbReference>
<dbReference type="Pfam" id="PF26577">
    <property type="entry name" value="TSEN34_N"/>
    <property type="match status" value="1"/>
</dbReference>
<dbReference type="InterPro" id="IPR011856">
    <property type="entry name" value="tRNA_endonuc-like_dom_sf"/>
</dbReference>
<feature type="domain" description="tRNA intron endonuclease catalytic" evidence="7">
    <location>
        <begin position="222"/>
        <end position="290"/>
    </location>
</feature>
<dbReference type="InterPro" id="IPR059049">
    <property type="entry name" value="TSEN34_N"/>
</dbReference>
<dbReference type="OrthoDB" id="48041at2759"/>
<dbReference type="GO" id="GO:0003676">
    <property type="term" value="F:nucleic acid binding"/>
    <property type="evidence" value="ECO:0007669"/>
    <property type="project" value="InterPro"/>
</dbReference>
<feature type="region of interest" description="Disordered" evidence="6">
    <location>
        <begin position="115"/>
        <end position="138"/>
    </location>
</feature>
<comment type="similarity">
    <text evidence="1 4">Belongs to the tRNA-intron endonuclease family.</text>
</comment>
<feature type="domain" description="TSEN34 N-terminal" evidence="8">
    <location>
        <begin position="54"/>
        <end position="113"/>
    </location>
</feature>
<name>A0A127ZDL7_9BASI</name>
<evidence type="ECO:0000256" key="1">
    <source>
        <dbReference type="ARBA" id="ARBA00008078"/>
    </source>
</evidence>
<dbReference type="GO" id="GO:0000379">
    <property type="term" value="P:tRNA-type intron splice site recognition and cleavage"/>
    <property type="evidence" value="ECO:0007669"/>
    <property type="project" value="UniProtKB-UniRule"/>
</dbReference>
<feature type="active site" evidence="5">
    <location>
        <position position="281"/>
    </location>
</feature>
<dbReference type="SUPFAM" id="SSF53032">
    <property type="entry name" value="tRNA-intron endonuclease catalytic domain-like"/>
    <property type="match status" value="1"/>
</dbReference>
<proteinExistence type="inferred from homology"/>
<dbReference type="InterPro" id="IPR016690">
    <property type="entry name" value="TSEN34"/>
</dbReference>
<feature type="active site" evidence="5">
    <location>
        <position position="242"/>
    </location>
</feature>
<dbReference type="Gene3D" id="3.40.1350.10">
    <property type="match status" value="1"/>
</dbReference>
<evidence type="ECO:0000256" key="5">
    <source>
        <dbReference type="PIRSR" id="PIRSR017250-50"/>
    </source>
</evidence>
<evidence type="ECO:0000256" key="2">
    <source>
        <dbReference type="ARBA" id="ARBA00022694"/>
    </source>
</evidence>
<keyword evidence="9" id="KW-0255">Endonuclease</keyword>
<reference evidence="9" key="1">
    <citation type="submission" date="2014-06" db="EMBL/GenBank/DDBJ databases">
        <authorList>
            <person name="Ju J."/>
            <person name="Zhang J."/>
        </authorList>
    </citation>
    <scope>NUCLEOTIDE SEQUENCE</scope>
    <source>
        <strain evidence="9">SscI8</strain>
    </source>
</reference>
<dbReference type="PANTHER" id="PTHR13070">
    <property type="entry name" value="TRNA-SPLICING ENDONUCLEASE SUBUNIT SEN34-RELATED"/>
    <property type="match status" value="1"/>
</dbReference>
<dbReference type="Pfam" id="PF01974">
    <property type="entry name" value="tRNA_int_endo"/>
    <property type="match status" value="1"/>
</dbReference>
<comment type="function">
    <text evidence="4">Constitutes one of the two catalytic subunit of the tRNA-splicing endonuclease complex, a complex responsible for identification and cleavage of the splice sites in pre-tRNA. It cleaves pre-tRNA at the 5'- and 3'-splice sites to release the intron. The products are an intron and two tRNA half-molecules bearing 2',3'-cyclic phosphate and 5'-OH termini. There are no conserved sequences at the splice sites, but the intron is invariably located at the same site in the gene, placing the splice sites an invariant distance from the constant structural features of the tRNA body.</text>
</comment>
<dbReference type="InterPro" id="IPR036167">
    <property type="entry name" value="tRNA_intron_Endo_cat-like_sf"/>
</dbReference>
<dbReference type="InterPro" id="IPR006677">
    <property type="entry name" value="tRNA_intron_Endonuc_cat-like"/>
</dbReference>
<dbReference type="PIRSF" id="PIRSF017250">
    <property type="entry name" value="tRNA_splic_SEN34"/>
    <property type="match status" value="1"/>
</dbReference>
<gene>
    <name evidence="9" type="ORF">SPSC_02734</name>
</gene>
<protein>
    <recommendedName>
        <fullName evidence="4">tRNA-splicing endonuclease subunit Sen34</fullName>
        <ecNumber evidence="4">4.6.1.16</ecNumber>
    </recommendedName>
</protein>
<organism evidence="9">
    <name type="scientific">Sporisorium scitamineum</name>
    <dbReference type="NCBI Taxonomy" id="49012"/>
    <lineage>
        <taxon>Eukaryota</taxon>
        <taxon>Fungi</taxon>
        <taxon>Dikarya</taxon>
        <taxon>Basidiomycota</taxon>
        <taxon>Ustilaginomycotina</taxon>
        <taxon>Ustilaginomycetes</taxon>
        <taxon>Ustilaginales</taxon>
        <taxon>Ustilaginaceae</taxon>
        <taxon>Sporisorium</taxon>
    </lineage>
</organism>
<keyword evidence="9" id="KW-0540">Nuclease</keyword>
<dbReference type="PANTHER" id="PTHR13070:SF0">
    <property type="entry name" value="TRNA-SPLICING ENDONUCLEASE SUBUNIT SEN34"/>
    <property type="match status" value="1"/>
</dbReference>
<feature type="active site" evidence="5">
    <location>
        <position position="250"/>
    </location>
</feature>
<keyword evidence="9" id="KW-0378">Hydrolase</keyword>
<dbReference type="EC" id="4.6.1.16" evidence="4"/>
<evidence type="ECO:0000256" key="4">
    <source>
        <dbReference type="PIRNR" id="PIRNR017250"/>
    </source>
</evidence>
<dbReference type="EMBL" id="LK056664">
    <property type="protein sequence ID" value="CDU24105.1"/>
    <property type="molecule type" value="Genomic_DNA"/>
</dbReference>
<dbReference type="GO" id="GO:0000213">
    <property type="term" value="F:tRNA-intron lyase activity"/>
    <property type="evidence" value="ECO:0007669"/>
    <property type="project" value="UniProtKB-UniRule"/>
</dbReference>
<dbReference type="AlphaFoldDB" id="A0A127ZDL7"/>
<keyword evidence="3 4" id="KW-0456">Lyase</keyword>
<evidence type="ECO:0000256" key="3">
    <source>
        <dbReference type="ARBA" id="ARBA00023239"/>
    </source>
</evidence>
<evidence type="ECO:0000259" key="7">
    <source>
        <dbReference type="Pfam" id="PF01974"/>
    </source>
</evidence>
<evidence type="ECO:0000313" key="9">
    <source>
        <dbReference type="EMBL" id="CDU24105.1"/>
    </source>
</evidence>